<dbReference type="GO" id="GO:0015914">
    <property type="term" value="P:phospholipid transport"/>
    <property type="evidence" value="ECO:0007669"/>
    <property type="project" value="TreeGrafter"/>
</dbReference>
<proteinExistence type="predicted"/>
<organism evidence="6 7">
    <name type="scientific">Capsaspora owczarzaki (strain ATCC 30864)</name>
    <dbReference type="NCBI Taxonomy" id="595528"/>
    <lineage>
        <taxon>Eukaryota</taxon>
        <taxon>Filasterea</taxon>
        <taxon>Capsaspora</taxon>
    </lineage>
</organism>
<keyword evidence="5" id="KW-0472">Membrane</keyword>
<gene>
    <name evidence="6" type="ORF">CAOG_009076</name>
</gene>
<dbReference type="GO" id="GO:0051654">
    <property type="term" value="P:establishment of mitochondrion localization"/>
    <property type="evidence" value="ECO:0007669"/>
    <property type="project" value="TreeGrafter"/>
</dbReference>
<evidence type="ECO:0008006" key="8">
    <source>
        <dbReference type="Google" id="ProtNLM"/>
    </source>
</evidence>
<dbReference type="Gene3D" id="2.40.160.10">
    <property type="entry name" value="Porin"/>
    <property type="match status" value="1"/>
</dbReference>
<dbReference type="EMBL" id="KE346374">
    <property type="protein sequence ID" value="KJE97447.1"/>
    <property type="molecule type" value="Genomic_DNA"/>
</dbReference>
<evidence type="ECO:0000256" key="4">
    <source>
        <dbReference type="ARBA" id="ARBA00023128"/>
    </source>
</evidence>
<keyword evidence="2" id="KW-0812">Transmembrane</keyword>
<name>A0A0D2VZX9_CAPO3</name>
<dbReference type="RefSeq" id="XP_011270809.1">
    <property type="nucleotide sequence ID" value="XM_011272507.1"/>
</dbReference>
<evidence type="ECO:0000313" key="7">
    <source>
        <dbReference type="Proteomes" id="UP000008743"/>
    </source>
</evidence>
<dbReference type="PANTHER" id="PTHR28035">
    <property type="entry name" value="MITOCHONDRIAL DISTRIBUTION AND MORPHOLOGY PROTEIN 10"/>
    <property type="match status" value="1"/>
</dbReference>
<evidence type="ECO:0000256" key="3">
    <source>
        <dbReference type="ARBA" id="ARBA00022787"/>
    </source>
</evidence>
<keyword evidence="3" id="KW-1000">Mitochondrion outer membrane</keyword>
<dbReference type="STRING" id="595528.A0A0D2VZX9"/>
<dbReference type="PhylomeDB" id="A0A0D2VZX9"/>
<protein>
    <recommendedName>
        <fullName evidence="8">Mitochondrial import receptor subunit TOM40</fullName>
    </recommendedName>
</protein>
<evidence type="ECO:0000256" key="5">
    <source>
        <dbReference type="ARBA" id="ARBA00023136"/>
    </source>
</evidence>
<dbReference type="GO" id="GO:0032865">
    <property type="term" value="C:ERMES complex"/>
    <property type="evidence" value="ECO:0007669"/>
    <property type="project" value="InterPro"/>
</dbReference>
<dbReference type="GO" id="GO:0045040">
    <property type="term" value="P:protein insertion into mitochondrial outer membrane"/>
    <property type="evidence" value="ECO:0007669"/>
    <property type="project" value="TreeGrafter"/>
</dbReference>
<sequence length="334" mass="36218">MAADHDAPVFPGDYSELSRVAEGLLDFSVPTGVALGAVKRISPYFLRHLSIGLVDVPRFVGFNYVSHPRQSNAAVNPFAGASADLAAAHEPAAAGQDEDYSQPLPVQGWRLFSCVFDDGSVEAMLDHRPSARWRFQASGISSFHKNMSHLNFLAFRYAPNWSGRMIYTTEEHMLGFSGMRALSSSKEWAVGGEVFYSFSQEAPGLSVGARYHTVNANTGHTTVVATTFSPIPGHVTATYTSDLTQAMVASTRFEYNVHSNEAEFGVGLRLQPPNSPFDLRFRVDTSHGIGVLLRARFPHLTLALGAGCSFPPNVTTRVGLDLRVESSRDGGYAG</sequence>
<dbReference type="PANTHER" id="PTHR28035:SF1">
    <property type="entry name" value="MITOCHONDRIAL DISTRIBUTION AND MORPHOLOGY PROTEIN 10"/>
    <property type="match status" value="1"/>
</dbReference>
<reference evidence="7" key="1">
    <citation type="submission" date="2011-02" db="EMBL/GenBank/DDBJ databases">
        <title>The Genome Sequence of Capsaspora owczarzaki ATCC 30864.</title>
        <authorList>
            <person name="Russ C."/>
            <person name="Cuomo C."/>
            <person name="Burger G."/>
            <person name="Gray M.W."/>
            <person name="Holland P.W.H."/>
            <person name="King N."/>
            <person name="Lang F.B.F."/>
            <person name="Roger A.J."/>
            <person name="Ruiz-Trillo I."/>
            <person name="Young S.K."/>
            <person name="Zeng Q."/>
            <person name="Gargeya S."/>
            <person name="Alvarado L."/>
            <person name="Berlin A."/>
            <person name="Chapman S.B."/>
            <person name="Chen Z."/>
            <person name="Freedman E."/>
            <person name="Gellesch M."/>
            <person name="Goldberg J."/>
            <person name="Griggs A."/>
            <person name="Gujja S."/>
            <person name="Heilman E."/>
            <person name="Heiman D."/>
            <person name="Howarth C."/>
            <person name="Mehta T."/>
            <person name="Neiman D."/>
            <person name="Pearson M."/>
            <person name="Roberts A."/>
            <person name="Saif S."/>
            <person name="Shea T."/>
            <person name="Shenoy N."/>
            <person name="Sisk P."/>
            <person name="Stolte C."/>
            <person name="Sykes S."/>
            <person name="White J."/>
            <person name="Yandava C."/>
            <person name="Haas B."/>
            <person name="Nusbaum C."/>
            <person name="Birren B."/>
        </authorList>
    </citation>
    <scope>NUCLEOTIDE SEQUENCE</scope>
    <source>
        <strain evidence="7">ATCC 30864</strain>
    </source>
</reference>
<evidence type="ECO:0000256" key="2">
    <source>
        <dbReference type="ARBA" id="ARBA00022692"/>
    </source>
</evidence>
<dbReference type="AlphaFoldDB" id="A0A0D2VZX9"/>
<dbReference type="GO" id="GO:1990456">
    <property type="term" value="P:mitochondrion-endoplasmic reticulum membrane tethering"/>
    <property type="evidence" value="ECO:0007669"/>
    <property type="project" value="TreeGrafter"/>
</dbReference>
<evidence type="ECO:0000256" key="1">
    <source>
        <dbReference type="ARBA" id="ARBA00022452"/>
    </source>
</evidence>
<keyword evidence="7" id="KW-1185">Reference proteome</keyword>
<accession>A0A0D2VZX9</accession>
<dbReference type="InParanoid" id="A0A0D2VZX9"/>
<keyword evidence="1" id="KW-1134">Transmembrane beta strand</keyword>
<dbReference type="InterPro" id="IPR027539">
    <property type="entry name" value="Mdm10"/>
</dbReference>
<dbReference type="InterPro" id="IPR023614">
    <property type="entry name" value="Porin_dom_sf"/>
</dbReference>
<dbReference type="Pfam" id="PF12519">
    <property type="entry name" value="MDM10"/>
    <property type="match status" value="1"/>
</dbReference>
<keyword evidence="4" id="KW-0496">Mitochondrion</keyword>
<dbReference type="GO" id="GO:0070096">
    <property type="term" value="P:mitochondrial outer membrane translocase complex assembly"/>
    <property type="evidence" value="ECO:0007669"/>
    <property type="project" value="TreeGrafter"/>
</dbReference>
<dbReference type="Proteomes" id="UP000008743">
    <property type="component" value="Unassembled WGS sequence"/>
</dbReference>
<evidence type="ECO:0000313" key="6">
    <source>
        <dbReference type="EMBL" id="KJE97447.1"/>
    </source>
</evidence>
<dbReference type="FunCoup" id="A0A0D2VZX9">
    <property type="interactions" value="40"/>
</dbReference>
<dbReference type="GO" id="GO:0001401">
    <property type="term" value="C:SAM complex"/>
    <property type="evidence" value="ECO:0007669"/>
    <property type="project" value="TreeGrafter"/>
</dbReference>
<dbReference type="OrthoDB" id="2103793at2759"/>